<feature type="transmembrane region" description="Helical" evidence="1">
    <location>
        <begin position="294"/>
        <end position="311"/>
    </location>
</feature>
<feature type="transmembrane region" description="Helical" evidence="1">
    <location>
        <begin position="446"/>
        <end position="471"/>
    </location>
</feature>
<accession>A0A841CCQ7</accession>
<keyword evidence="1" id="KW-0812">Transmembrane</keyword>
<sequence>MPDWTYQPLRGVAAALLGVRRSQVLALRALATVGRLPGGGWAVARALGHRHPPAHLAGTVDGVPVRSRLGAVVPPEVARDAVRALPLLGAGVIEVAPATEADVVRQAVAGAPVPVLVREADPAEEEAIVRDAGAVVPGRTDVVHLTSPDIPAAVEALADPDAIVLATPSVLIDAGPGWFGRVLEAATPTTPPARTTGWNPRWWPTWWWGALVGLGMVAGGLVAAAITLGPVLLWYDRAFLGASVDHLHHINHRLVGFLQHDRITLAGTMVSIGVLYTGLSVGGLRRGWPWAREAYLVSGWIGFPTLLYFVGSGFLEPLHVAAAAALFPAFLLSARRRDLTPQWTSAPEGDERVRRRALVGQLLVVITGAGLFVGGVVVSVVGLTEVFVPSDLEFLGAEPAGLADANPKLLAFIAHDRAGFGGALMSAAAAITLLGAWGWRRGEAWVWWSLALAAVTGFLPAVVVHGVIHYIDFGHLAPVFVGMATTVTALALARPYLCARLR</sequence>
<dbReference type="AlphaFoldDB" id="A0A841CCQ7"/>
<dbReference type="EMBL" id="JACHJN010000001">
    <property type="protein sequence ID" value="MBB5953958.1"/>
    <property type="molecule type" value="Genomic_DNA"/>
</dbReference>
<feature type="transmembrane region" description="Helical" evidence="1">
    <location>
        <begin position="362"/>
        <end position="383"/>
    </location>
</feature>
<keyword evidence="3" id="KW-1185">Reference proteome</keyword>
<comment type="caution">
    <text evidence="2">The sequence shown here is derived from an EMBL/GenBank/DDBJ whole genome shotgun (WGS) entry which is preliminary data.</text>
</comment>
<organism evidence="2 3">
    <name type="scientific">Saccharothrix tamanrassetensis</name>
    <dbReference type="NCBI Taxonomy" id="1051531"/>
    <lineage>
        <taxon>Bacteria</taxon>
        <taxon>Bacillati</taxon>
        <taxon>Actinomycetota</taxon>
        <taxon>Actinomycetes</taxon>
        <taxon>Pseudonocardiales</taxon>
        <taxon>Pseudonocardiaceae</taxon>
        <taxon>Saccharothrix</taxon>
    </lineage>
</organism>
<evidence type="ECO:0000313" key="2">
    <source>
        <dbReference type="EMBL" id="MBB5953958.1"/>
    </source>
</evidence>
<proteinExistence type="predicted"/>
<reference evidence="2 3" key="1">
    <citation type="submission" date="2020-08" db="EMBL/GenBank/DDBJ databases">
        <title>Genomic Encyclopedia of Type Strains, Phase III (KMG-III): the genomes of soil and plant-associated and newly described type strains.</title>
        <authorList>
            <person name="Whitman W."/>
        </authorList>
    </citation>
    <scope>NUCLEOTIDE SEQUENCE [LARGE SCALE GENOMIC DNA]</scope>
    <source>
        <strain evidence="2 3">CECT 8640</strain>
    </source>
</reference>
<keyword evidence="1" id="KW-0472">Membrane</keyword>
<keyword evidence="1" id="KW-1133">Transmembrane helix</keyword>
<dbReference type="RefSeq" id="WP_184687798.1">
    <property type="nucleotide sequence ID" value="NZ_JACHJN010000001.1"/>
</dbReference>
<evidence type="ECO:0000313" key="3">
    <source>
        <dbReference type="Proteomes" id="UP000547510"/>
    </source>
</evidence>
<feature type="transmembrane region" description="Helical" evidence="1">
    <location>
        <begin position="477"/>
        <end position="497"/>
    </location>
</feature>
<feature type="transmembrane region" description="Helical" evidence="1">
    <location>
        <begin position="206"/>
        <end position="235"/>
    </location>
</feature>
<feature type="transmembrane region" description="Helical" evidence="1">
    <location>
        <begin position="418"/>
        <end position="439"/>
    </location>
</feature>
<dbReference type="Proteomes" id="UP000547510">
    <property type="component" value="Unassembled WGS sequence"/>
</dbReference>
<protein>
    <submittedName>
        <fullName evidence="2">Uncharacterized protein</fullName>
    </submittedName>
</protein>
<evidence type="ECO:0000256" key="1">
    <source>
        <dbReference type="SAM" id="Phobius"/>
    </source>
</evidence>
<name>A0A841CCQ7_9PSEU</name>
<feature type="transmembrane region" description="Helical" evidence="1">
    <location>
        <begin position="317"/>
        <end position="334"/>
    </location>
</feature>
<feature type="transmembrane region" description="Helical" evidence="1">
    <location>
        <begin position="263"/>
        <end position="282"/>
    </location>
</feature>
<gene>
    <name evidence="2" type="ORF">FHS29_000528</name>
</gene>